<dbReference type="Gene3D" id="1.10.10.1190">
    <property type="entry name" value="Antirestriction protein ArdA, domain 3"/>
    <property type="match status" value="1"/>
</dbReference>
<comment type="caution">
    <text evidence="1">The sequence shown here is derived from an EMBL/GenBank/DDBJ whole genome shotgun (WGS) entry which is preliminary data.</text>
</comment>
<dbReference type="EMBL" id="NRGR01000027">
    <property type="protein sequence ID" value="PCC38074.1"/>
    <property type="molecule type" value="Genomic_DNA"/>
</dbReference>
<evidence type="ECO:0000313" key="1">
    <source>
        <dbReference type="EMBL" id="PCC38074.1"/>
    </source>
</evidence>
<proteinExistence type="predicted"/>
<dbReference type="Pfam" id="PF07275">
    <property type="entry name" value="ArdA"/>
    <property type="match status" value="1"/>
</dbReference>
<name>A0A2A3YFL3_9MICO</name>
<evidence type="ECO:0000313" key="2">
    <source>
        <dbReference type="Proteomes" id="UP000218598"/>
    </source>
</evidence>
<protein>
    <submittedName>
        <fullName evidence="1">Antirestriction protein ArdA</fullName>
    </submittedName>
</protein>
<gene>
    <name evidence="1" type="ORF">CIK66_16090</name>
</gene>
<dbReference type="InterPro" id="IPR041893">
    <property type="entry name" value="ArdA_dom3"/>
</dbReference>
<dbReference type="InterPro" id="IPR041895">
    <property type="entry name" value="ArdA_dom1"/>
</dbReference>
<dbReference type="OrthoDB" id="944647at2"/>
<accession>A0A2A3YFL3</accession>
<dbReference type="Gene3D" id="3.10.20.480">
    <property type="entry name" value="Antirestriction protein ArdA, domain 1"/>
    <property type="match status" value="1"/>
</dbReference>
<dbReference type="Proteomes" id="UP000218598">
    <property type="component" value="Unassembled WGS sequence"/>
</dbReference>
<reference evidence="1 2" key="1">
    <citation type="journal article" date="2017" name="Elife">
        <title>Extensive horizontal gene transfer in cheese-associated bacteria.</title>
        <authorList>
            <person name="Bonham K.S."/>
            <person name="Wolfe B.E."/>
            <person name="Dutton R.J."/>
        </authorList>
    </citation>
    <scope>NUCLEOTIDE SEQUENCE [LARGE SCALE GENOMIC DNA]</scope>
    <source>
        <strain evidence="1 2">341_9</strain>
    </source>
</reference>
<dbReference type="RefSeq" id="WP_059280958.1">
    <property type="nucleotide sequence ID" value="NZ_JBQQJY010000035.1"/>
</dbReference>
<keyword evidence="2" id="KW-1185">Reference proteome</keyword>
<dbReference type="AlphaFoldDB" id="A0A2A3YFL3"/>
<organism evidence="1 2">
    <name type="scientific">Brachybacterium alimentarium</name>
    <dbReference type="NCBI Taxonomy" id="47845"/>
    <lineage>
        <taxon>Bacteria</taxon>
        <taxon>Bacillati</taxon>
        <taxon>Actinomycetota</taxon>
        <taxon>Actinomycetes</taxon>
        <taxon>Micrococcales</taxon>
        <taxon>Dermabacteraceae</taxon>
        <taxon>Brachybacterium</taxon>
    </lineage>
</organism>
<dbReference type="InterPro" id="IPR009899">
    <property type="entry name" value="ArdA"/>
</dbReference>
<sequence>MTTRTNTDTTPRAWIGCLACDNNARLVGEWFDAETADEVTLADVHGGAHRVHSGCEELWVMDHENIPASGEMSPSEAAEWARVLLAVPEHQRDALCAWTASGSYVAEGTGDLPSVSDFEERFCGTWGSFRDYAETLAEEIGLIPQDAPEELVRYFNWVAWTRDLEYDYTVVRADAISVYVFRDL</sequence>